<feature type="domain" description="C2" evidence="2">
    <location>
        <begin position="79"/>
        <end position="195"/>
    </location>
</feature>
<proteinExistence type="predicted"/>
<evidence type="ECO:0000256" key="1">
    <source>
        <dbReference type="SAM" id="MobiDB-lite"/>
    </source>
</evidence>
<dbReference type="SMART" id="SM00239">
    <property type="entry name" value="C2"/>
    <property type="match status" value="1"/>
</dbReference>
<evidence type="ECO:0000259" key="2">
    <source>
        <dbReference type="PROSITE" id="PS50004"/>
    </source>
</evidence>
<dbReference type="EMBL" id="CAXAMN010006036">
    <property type="protein sequence ID" value="CAK9016265.1"/>
    <property type="molecule type" value="Genomic_DNA"/>
</dbReference>
<evidence type="ECO:0000313" key="3">
    <source>
        <dbReference type="EMBL" id="CAK9016265.1"/>
    </source>
</evidence>
<accession>A0ABP0JPS8</accession>
<dbReference type="Gene3D" id="2.60.40.150">
    <property type="entry name" value="C2 domain"/>
    <property type="match status" value="1"/>
</dbReference>
<feature type="region of interest" description="Disordered" evidence="1">
    <location>
        <begin position="1"/>
        <end position="44"/>
    </location>
</feature>
<organism evidence="3 5">
    <name type="scientific">Durusdinium trenchii</name>
    <dbReference type="NCBI Taxonomy" id="1381693"/>
    <lineage>
        <taxon>Eukaryota</taxon>
        <taxon>Sar</taxon>
        <taxon>Alveolata</taxon>
        <taxon>Dinophyceae</taxon>
        <taxon>Suessiales</taxon>
        <taxon>Symbiodiniaceae</taxon>
        <taxon>Durusdinium</taxon>
    </lineage>
</organism>
<dbReference type="EMBL" id="CAXAMN010006047">
    <property type="protein sequence ID" value="CAK9016283.1"/>
    <property type="molecule type" value="Genomic_DNA"/>
</dbReference>
<feature type="compositionally biased region" description="Basic and acidic residues" evidence="1">
    <location>
        <begin position="1"/>
        <end position="16"/>
    </location>
</feature>
<dbReference type="Pfam" id="PF00168">
    <property type="entry name" value="C2"/>
    <property type="match status" value="1"/>
</dbReference>
<evidence type="ECO:0000313" key="4">
    <source>
        <dbReference type="EMBL" id="CAK9016283.1"/>
    </source>
</evidence>
<feature type="compositionally biased region" description="Basic and acidic residues" evidence="1">
    <location>
        <begin position="65"/>
        <end position="89"/>
    </location>
</feature>
<reference evidence="3 5" key="1">
    <citation type="submission" date="2024-02" db="EMBL/GenBank/DDBJ databases">
        <authorList>
            <person name="Chen Y."/>
            <person name="Shah S."/>
            <person name="Dougan E. K."/>
            <person name="Thang M."/>
            <person name="Chan C."/>
        </authorList>
    </citation>
    <scope>NUCLEOTIDE SEQUENCE [LARGE SCALE GENOMIC DNA]</scope>
</reference>
<evidence type="ECO:0000313" key="5">
    <source>
        <dbReference type="Proteomes" id="UP001642484"/>
    </source>
</evidence>
<dbReference type="Proteomes" id="UP001642484">
    <property type="component" value="Unassembled WGS sequence"/>
</dbReference>
<dbReference type="InterPro" id="IPR000008">
    <property type="entry name" value="C2_dom"/>
</dbReference>
<dbReference type="CDD" id="cd00030">
    <property type="entry name" value="C2"/>
    <property type="match status" value="1"/>
</dbReference>
<sequence length="225" mass="24745">AVQEAEKRQQRREQEAASRQARIQAAEKAAEAANETANGTIRLDKVKEGKQKEVLAQNGVLAAKEPAKDLAREPETAERDGGSHPQVRDGVQDESLVRYLLEVKIVSARNIPASDRQQFVVGLARCENPVKFRTKTSSTRDKAVWNQASKLQIGHGDFLTFRVQDKDSEDPMSFIAQAKLQFDLMIPSGFEDELPLEDVSGNKVAGAGLKVRVRVQGARNAGQEA</sequence>
<dbReference type="InterPro" id="IPR035892">
    <property type="entry name" value="C2_domain_sf"/>
</dbReference>
<feature type="non-terminal residue" evidence="3">
    <location>
        <position position="1"/>
    </location>
</feature>
<feature type="compositionally biased region" description="Low complexity" evidence="1">
    <location>
        <begin position="17"/>
        <end position="37"/>
    </location>
</feature>
<dbReference type="PROSITE" id="PS50004">
    <property type="entry name" value="C2"/>
    <property type="match status" value="1"/>
</dbReference>
<feature type="region of interest" description="Disordered" evidence="1">
    <location>
        <begin position="57"/>
        <end position="89"/>
    </location>
</feature>
<protein>
    <recommendedName>
        <fullName evidence="2">C2 domain-containing protein</fullName>
    </recommendedName>
</protein>
<gene>
    <name evidence="3" type="ORF">CCMP2556_LOCUS12436</name>
    <name evidence="4" type="ORF">CCMP2556_LOCUS12441</name>
</gene>
<comment type="caution">
    <text evidence="3">The sequence shown here is derived from an EMBL/GenBank/DDBJ whole genome shotgun (WGS) entry which is preliminary data.</text>
</comment>
<keyword evidence="5" id="KW-1185">Reference proteome</keyword>
<name>A0ABP0JPS8_9DINO</name>
<dbReference type="SUPFAM" id="SSF49562">
    <property type="entry name" value="C2 domain (Calcium/lipid-binding domain, CaLB)"/>
    <property type="match status" value="1"/>
</dbReference>